<keyword evidence="2" id="KW-1185">Reference proteome</keyword>
<comment type="caution">
    <text evidence="1">The sequence shown here is derived from an EMBL/GenBank/DDBJ whole genome shotgun (WGS) entry which is preliminary data.</text>
</comment>
<organism evidence="1 2">
    <name type="scientific">Porcincola intestinalis</name>
    <dbReference type="NCBI Taxonomy" id="2606632"/>
    <lineage>
        <taxon>Bacteria</taxon>
        <taxon>Bacillati</taxon>
        <taxon>Bacillota</taxon>
        <taxon>Clostridia</taxon>
        <taxon>Lachnospirales</taxon>
        <taxon>Lachnospiraceae</taxon>
        <taxon>Porcincola</taxon>
    </lineage>
</organism>
<proteinExistence type="predicted"/>
<dbReference type="InterPro" id="IPR014718">
    <property type="entry name" value="GH-type_carb-bd"/>
</dbReference>
<dbReference type="GO" id="GO:0030246">
    <property type="term" value="F:carbohydrate binding"/>
    <property type="evidence" value="ECO:0007669"/>
    <property type="project" value="InterPro"/>
</dbReference>
<dbReference type="Proteomes" id="UP000481852">
    <property type="component" value="Unassembled WGS sequence"/>
</dbReference>
<reference evidence="1 2" key="1">
    <citation type="submission" date="2019-08" db="EMBL/GenBank/DDBJ databases">
        <title>In-depth cultivation of the pig gut microbiome towards novel bacterial diversity and tailored functional studies.</title>
        <authorList>
            <person name="Wylensek D."/>
            <person name="Hitch T.C.A."/>
            <person name="Clavel T."/>
        </authorList>
    </citation>
    <scope>NUCLEOTIDE SEQUENCE [LARGE SCALE GENOMIC DNA]</scope>
    <source>
        <strain evidence="1 2">Oil+RF-744-WCA-WT-11</strain>
    </source>
</reference>
<dbReference type="InterPro" id="IPR027839">
    <property type="entry name" value="DUF4432"/>
</dbReference>
<name>A0A6L5X6Y2_9FIRM</name>
<sequence>MKKRELESYCGDVSQIFGVQPCILDNGRDKGTRAYLVDNGAGITCTILRDKCFAIPSLKFKGLNIGFLCKNGISSPEFFQEEGTRGFLRNFEGGFLTTCGLTYFGTPTVREGQPYGLHGVISNTPMENASAEVLWKGDDACIEVRGQAREGYLFGPNLVIRKKIEIPVGGNLIRMHDTVENKGFEKEILMLLYHFNYGYPFLDESCSIYTNYNFIRPRDSGSQGRLDHLDSFAAPMSGFEEVVAYRTMSDKAVTQGRSLVWNRKRQVAVRMTLNADQLPVMNEWQSPRAGDYVLGMEPGTGTVGGLEGTEKAGLTEYIEPGEIRKFDITVEFLDDDELIREAVSEFSKEEN</sequence>
<evidence type="ECO:0000313" key="2">
    <source>
        <dbReference type="Proteomes" id="UP000481852"/>
    </source>
</evidence>
<dbReference type="CDD" id="cd09023">
    <property type="entry name" value="Aldose_epim_Ec_c4013"/>
    <property type="match status" value="1"/>
</dbReference>
<protein>
    <submittedName>
        <fullName evidence="1">Aldose 1-epimerase family protein</fullName>
    </submittedName>
</protein>
<dbReference type="Gene3D" id="2.70.98.10">
    <property type="match status" value="1"/>
</dbReference>
<dbReference type="RefSeq" id="WP_154527469.1">
    <property type="nucleotide sequence ID" value="NZ_JAXEDB010000050.1"/>
</dbReference>
<gene>
    <name evidence="1" type="ORF">FYJ35_13560</name>
</gene>
<dbReference type="Pfam" id="PF14486">
    <property type="entry name" value="DUF4432"/>
    <property type="match status" value="1"/>
</dbReference>
<evidence type="ECO:0000313" key="1">
    <source>
        <dbReference type="EMBL" id="MSS16040.1"/>
    </source>
</evidence>
<dbReference type="AlphaFoldDB" id="A0A6L5X6Y2"/>
<accession>A0A6L5X6Y2</accession>
<dbReference type="EMBL" id="VULZ01000020">
    <property type="protein sequence ID" value="MSS16040.1"/>
    <property type="molecule type" value="Genomic_DNA"/>
</dbReference>